<keyword evidence="6" id="KW-1185">Reference proteome</keyword>
<dbReference type="Proteomes" id="UP000075418">
    <property type="component" value="Unassembled WGS sequence"/>
</dbReference>
<evidence type="ECO:0000313" key="2">
    <source>
        <dbReference type="EMBL" id="GEP82701.1"/>
    </source>
</evidence>
<proteinExistence type="predicted"/>
<dbReference type="GeneID" id="69905211"/>
<evidence type="ECO:0000256" key="1">
    <source>
        <dbReference type="SAM" id="Phobius"/>
    </source>
</evidence>
<protein>
    <submittedName>
        <fullName evidence="2">DUF4930 domain-containing protein</fullName>
    </submittedName>
    <submittedName>
        <fullName evidence="3">DUF4930 family protein</fullName>
    </submittedName>
</protein>
<feature type="transmembrane region" description="Helical" evidence="1">
    <location>
        <begin position="6"/>
        <end position="25"/>
    </location>
</feature>
<reference evidence="2 6" key="2">
    <citation type="submission" date="2019-07" db="EMBL/GenBank/DDBJ databases">
        <title>Whole genome shotgun sequence of Staphylococcus kloosii NBRC 109624.</title>
        <authorList>
            <person name="Hosoyama A."/>
            <person name="Uohara A."/>
            <person name="Ohji S."/>
            <person name="Ichikawa N."/>
        </authorList>
    </citation>
    <scope>NUCLEOTIDE SEQUENCE [LARGE SCALE GENOMIC DNA]</scope>
    <source>
        <strain evidence="2 6">NBRC 109624</strain>
    </source>
</reference>
<dbReference type="Pfam" id="PF16284">
    <property type="entry name" value="DUF4930"/>
    <property type="match status" value="1"/>
</dbReference>
<keyword evidence="1" id="KW-0472">Membrane</keyword>
<organism evidence="4 5">
    <name type="scientific">Staphylococcus kloosii</name>
    <dbReference type="NCBI Taxonomy" id="29384"/>
    <lineage>
        <taxon>Bacteria</taxon>
        <taxon>Bacillati</taxon>
        <taxon>Bacillota</taxon>
        <taxon>Bacilli</taxon>
        <taxon>Bacillales</taxon>
        <taxon>Staphylococcaceae</taxon>
        <taxon>Staphylococcus</taxon>
    </lineage>
</organism>
<gene>
    <name evidence="4" type="ORF">A0131_05915</name>
    <name evidence="3" type="ORF">K8V85_02890</name>
    <name evidence="2" type="ORF">SKL01_18790</name>
</gene>
<evidence type="ECO:0000313" key="3">
    <source>
        <dbReference type="EMBL" id="HJF67235.1"/>
    </source>
</evidence>
<dbReference type="EMBL" id="BKAQ01000015">
    <property type="protein sequence ID" value="GEP82701.1"/>
    <property type="molecule type" value="Genomic_DNA"/>
</dbReference>
<dbReference type="KEGG" id="skl:C7J89_07645"/>
<reference evidence="4 5" key="1">
    <citation type="submission" date="2016-02" db="EMBL/GenBank/DDBJ databases">
        <title>Draft genome sequence of hydrocarbon degrading Staphylococcus saprophyticus Strain CNV2, isolated from crude-oil contaminated soil from Noonmati Oil Refinery, Guwahati, Assam, India.</title>
        <authorList>
            <person name="Mukherjee A."/>
            <person name="Chettri B."/>
            <person name="Langpoklakpam J."/>
            <person name="Singh A.K."/>
            <person name="Chattopadhyay D.J."/>
        </authorList>
    </citation>
    <scope>NUCLEOTIDE SEQUENCE [LARGE SCALE GENOMIC DNA]</scope>
    <source>
        <strain evidence="4 5">CNV2</strain>
    </source>
</reference>
<dbReference type="InterPro" id="IPR032561">
    <property type="entry name" value="DUF4930"/>
</dbReference>
<accession>A0A2T4RBP4</accession>
<keyword evidence="1" id="KW-0812">Transmembrane</keyword>
<dbReference type="Proteomes" id="UP000706163">
    <property type="component" value="Unassembled WGS sequence"/>
</dbReference>
<dbReference type="EMBL" id="DYVT01000034">
    <property type="protein sequence ID" value="HJF67235.1"/>
    <property type="molecule type" value="Genomic_DNA"/>
</dbReference>
<reference evidence="3" key="4">
    <citation type="submission" date="2021-09" db="EMBL/GenBank/DDBJ databases">
        <authorList>
            <person name="Gilroy R."/>
        </authorList>
    </citation>
    <scope>NUCLEOTIDE SEQUENCE</scope>
    <source>
        <strain evidence="3">CHK149-3286</strain>
    </source>
</reference>
<reference evidence="3" key="3">
    <citation type="journal article" date="2021" name="PeerJ">
        <title>Extensive microbial diversity within the chicken gut microbiome revealed by metagenomics and culture.</title>
        <authorList>
            <person name="Gilroy R."/>
            <person name="Ravi A."/>
            <person name="Getino M."/>
            <person name="Pursley I."/>
            <person name="Horton D.L."/>
            <person name="Alikhan N.F."/>
            <person name="Baker D."/>
            <person name="Gharbi K."/>
            <person name="Hall N."/>
            <person name="Watson M."/>
            <person name="Adriaenssens E.M."/>
            <person name="Foster-Nyarko E."/>
            <person name="Jarju S."/>
            <person name="Secka A."/>
            <person name="Antonio M."/>
            <person name="Oren A."/>
            <person name="Chaudhuri R.R."/>
            <person name="La Ragione R."/>
            <person name="Hildebrand F."/>
            <person name="Pallen M.J."/>
        </authorList>
    </citation>
    <scope>NUCLEOTIDE SEQUENCE</scope>
    <source>
        <strain evidence="3">CHK149-3286</strain>
    </source>
</reference>
<dbReference type="OrthoDB" id="2411880at2"/>
<evidence type="ECO:0000313" key="6">
    <source>
        <dbReference type="Proteomes" id="UP000321040"/>
    </source>
</evidence>
<name>A0A151A4E4_9STAP</name>
<dbReference type="EMBL" id="LUGM01000002">
    <property type="protein sequence ID" value="KYH14311.1"/>
    <property type="molecule type" value="Genomic_DNA"/>
</dbReference>
<sequence>MRFIFGVIKNILAVVAIIAIVFFALKYAPFLKEQEWNPLHENRPTFKDSPVDPQMNNGKRYSLESNDLLNNVPPSQSKKVFNWVDKKEFMSVSGLERMGYNDKYIAGQRQDKFVIYKFGSDSMRVYTTEIEMEQDLAKLGQHIKLKPRQSYE</sequence>
<dbReference type="Proteomes" id="UP000321040">
    <property type="component" value="Unassembled WGS sequence"/>
</dbReference>
<comment type="caution">
    <text evidence="4">The sequence shown here is derived from an EMBL/GenBank/DDBJ whole genome shotgun (WGS) entry which is preliminary data.</text>
</comment>
<evidence type="ECO:0000313" key="5">
    <source>
        <dbReference type="Proteomes" id="UP000075418"/>
    </source>
</evidence>
<dbReference type="RefSeq" id="WP_061854495.1">
    <property type="nucleotide sequence ID" value="NZ_BKAQ01000015.1"/>
</dbReference>
<dbReference type="AlphaFoldDB" id="A0A151A4E4"/>
<accession>A0A151A4E4</accession>
<keyword evidence="1" id="KW-1133">Transmembrane helix</keyword>
<evidence type="ECO:0000313" key="4">
    <source>
        <dbReference type="EMBL" id="KYH14311.1"/>
    </source>
</evidence>